<protein>
    <submittedName>
        <fullName evidence="7">NAC domain-containing protein 96-like</fullName>
    </submittedName>
</protein>
<evidence type="ECO:0000313" key="7">
    <source>
        <dbReference type="RefSeq" id="XP_038985862.1"/>
    </source>
</evidence>
<dbReference type="GeneID" id="120111864"/>
<dbReference type="Gene3D" id="2.170.150.80">
    <property type="entry name" value="NAC domain"/>
    <property type="match status" value="1"/>
</dbReference>
<dbReference type="PANTHER" id="PTHR31719:SF43">
    <property type="entry name" value="NAC TRANSCRIPTION FACTOR 56"/>
    <property type="match status" value="1"/>
</dbReference>
<keyword evidence="4" id="KW-0539">Nucleus</keyword>
<dbReference type="SUPFAM" id="SSF101941">
    <property type="entry name" value="NAC domain"/>
    <property type="match status" value="1"/>
</dbReference>
<dbReference type="KEGG" id="pda:120111864"/>
<dbReference type="PROSITE" id="PS51005">
    <property type="entry name" value="NAC"/>
    <property type="match status" value="1"/>
</dbReference>
<name>A0A8B9AJD3_PHODC</name>
<accession>A0A8B9AJD3</accession>
<reference evidence="7" key="2">
    <citation type="submission" date="2025-08" db="UniProtKB">
        <authorList>
            <consortium name="RefSeq"/>
        </authorList>
    </citation>
    <scope>IDENTIFICATION</scope>
    <source>
        <tissue evidence="7">Young leaves</tissue>
    </source>
</reference>
<evidence type="ECO:0000256" key="1">
    <source>
        <dbReference type="ARBA" id="ARBA00023015"/>
    </source>
</evidence>
<dbReference type="InterPro" id="IPR036093">
    <property type="entry name" value="NAC_dom_sf"/>
</dbReference>
<keyword evidence="1" id="KW-0805">Transcription regulation</keyword>
<dbReference type="InterPro" id="IPR003441">
    <property type="entry name" value="NAC-dom"/>
</dbReference>
<evidence type="ECO:0000256" key="4">
    <source>
        <dbReference type="ARBA" id="ARBA00023242"/>
    </source>
</evidence>
<organism evidence="6 7">
    <name type="scientific">Phoenix dactylifera</name>
    <name type="common">Date palm</name>
    <dbReference type="NCBI Taxonomy" id="42345"/>
    <lineage>
        <taxon>Eukaryota</taxon>
        <taxon>Viridiplantae</taxon>
        <taxon>Streptophyta</taxon>
        <taxon>Embryophyta</taxon>
        <taxon>Tracheophyta</taxon>
        <taxon>Spermatophyta</taxon>
        <taxon>Magnoliopsida</taxon>
        <taxon>Liliopsida</taxon>
        <taxon>Arecaceae</taxon>
        <taxon>Coryphoideae</taxon>
        <taxon>Phoeniceae</taxon>
        <taxon>Phoenix</taxon>
    </lineage>
</organism>
<dbReference type="RefSeq" id="XP_038985862.1">
    <property type="nucleotide sequence ID" value="XM_039129934.1"/>
</dbReference>
<evidence type="ECO:0000256" key="2">
    <source>
        <dbReference type="ARBA" id="ARBA00023125"/>
    </source>
</evidence>
<reference evidence="6" key="1">
    <citation type="journal article" date="2019" name="Nat. Commun.">
        <title>Genome-wide association mapping of date palm fruit traits.</title>
        <authorList>
            <person name="Hazzouri K.M."/>
            <person name="Gros-Balthazard M."/>
            <person name="Flowers J.M."/>
            <person name="Copetti D."/>
            <person name="Lemansour A."/>
            <person name="Lebrun M."/>
            <person name="Masmoudi K."/>
            <person name="Ferrand S."/>
            <person name="Dhar M.I."/>
            <person name="Fresquez Z.A."/>
            <person name="Rosas U."/>
            <person name="Zhang J."/>
            <person name="Talag J."/>
            <person name="Lee S."/>
            <person name="Kudrna D."/>
            <person name="Powell R.F."/>
            <person name="Leitch I.J."/>
            <person name="Krueger R.R."/>
            <person name="Wing R.A."/>
            <person name="Amiri K.M.A."/>
            <person name="Purugganan M.D."/>
        </authorList>
    </citation>
    <scope>NUCLEOTIDE SEQUENCE [LARGE SCALE GENOMIC DNA]</scope>
    <source>
        <strain evidence="6">cv. Khalas</strain>
    </source>
</reference>
<keyword evidence="3" id="KW-0804">Transcription</keyword>
<dbReference type="GO" id="GO:0006355">
    <property type="term" value="P:regulation of DNA-templated transcription"/>
    <property type="evidence" value="ECO:0007669"/>
    <property type="project" value="InterPro"/>
</dbReference>
<keyword evidence="6" id="KW-1185">Reference proteome</keyword>
<dbReference type="AlphaFoldDB" id="A0A8B9AJD3"/>
<dbReference type="PANTHER" id="PTHR31719">
    <property type="entry name" value="NAC TRANSCRIPTION FACTOR 56"/>
    <property type="match status" value="1"/>
</dbReference>
<sequence>MMFSSSGLLRAAGLCSSSSKPRNISRDDNDIAGLASFLDLKVQLVTPSSQSSHCFLIWVFSSPILCSFLRRLSQETMPDWTMALLPGFVFHPLDEHLLDFYLRKKILGETLLGGIIVEADVYGDDPKNLTARYNMANRDSEWFFFASRTRRHPGAEDSKRVSRSAGLGRWKATQGIKTVLDSKRKVLNGISKETLYP</sequence>
<evidence type="ECO:0000259" key="5">
    <source>
        <dbReference type="PROSITE" id="PS51005"/>
    </source>
</evidence>
<keyword evidence="2" id="KW-0238">DNA-binding</keyword>
<evidence type="ECO:0000313" key="6">
    <source>
        <dbReference type="Proteomes" id="UP000228380"/>
    </source>
</evidence>
<feature type="domain" description="NAC" evidence="5">
    <location>
        <begin position="84"/>
        <end position="197"/>
    </location>
</feature>
<gene>
    <name evidence="7" type="primary">LOC120111864</name>
</gene>
<evidence type="ECO:0000256" key="3">
    <source>
        <dbReference type="ARBA" id="ARBA00023163"/>
    </source>
</evidence>
<dbReference type="Proteomes" id="UP000228380">
    <property type="component" value="Chromosome 9"/>
</dbReference>
<proteinExistence type="predicted"/>
<dbReference type="Pfam" id="PF02365">
    <property type="entry name" value="NAM"/>
    <property type="match status" value="1"/>
</dbReference>
<dbReference type="GO" id="GO:0003677">
    <property type="term" value="F:DNA binding"/>
    <property type="evidence" value="ECO:0007669"/>
    <property type="project" value="UniProtKB-KW"/>
</dbReference>
<dbReference type="OrthoDB" id="1622899at2759"/>